<dbReference type="AlphaFoldDB" id="A0A9X2PXY0"/>
<dbReference type="EMBL" id="JANUAU010000002">
    <property type="protein sequence ID" value="MCS3676809.1"/>
    <property type="molecule type" value="Genomic_DNA"/>
</dbReference>
<comment type="pathway">
    <text evidence="8 9">Amino-acid degradation; L-tryptophan degradation via kynurenine pathway; L-kynurenine from L-tryptophan: step 2/2.</text>
</comment>
<evidence type="ECO:0000256" key="7">
    <source>
        <dbReference type="ARBA" id="ARBA00048496"/>
    </source>
</evidence>
<dbReference type="EC" id="3.5.1.9" evidence="9"/>
<gene>
    <name evidence="9" type="primary">kynB</name>
    <name evidence="10" type="ORF">GGP71_000716</name>
</gene>
<comment type="similarity">
    <text evidence="9">Belongs to the Cyclase 1 superfamily. KynB family.</text>
</comment>
<evidence type="ECO:0000256" key="1">
    <source>
        <dbReference type="ARBA" id="ARBA00002204"/>
    </source>
</evidence>
<feature type="binding site" evidence="9">
    <location>
        <position position="48"/>
    </location>
    <ligand>
        <name>Zn(2+)</name>
        <dbReference type="ChEBI" id="CHEBI:29105"/>
        <label>1</label>
    </ligand>
</feature>
<evidence type="ECO:0000313" key="11">
    <source>
        <dbReference type="Proteomes" id="UP001155027"/>
    </source>
</evidence>
<comment type="caution">
    <text evidence="10">The sequence shown here is derived from an EMBL/GenBank/DDBJ whole genome shotgun (WGS) entry which is preliminary data.</text>
</comment>
<dbReference type="HAMAP" id="MF_01969">
    <property type="entry name" value="KynB"/>
    <property type="match status" value="1"/>
</dbReference>
<keyword evidence="5 9" id="KW-0862">Zinc</keyword>
<comment type="subunit">
    <text evidence="2 9">Homodimer.</text>
</comment>
<feature type="binding site" evidence="9">
    <location>
        <position position="173"/>
    </location>
    <ligand>
        <name>Zn(2+)</name>
        <dbReference type="ChEBI" id="CHEBI:29105"/>
        <label>1</label>
    </ligand>
</feature>
<evidence type="ECO:0000313" key="10">
    <source>
        <dbReference type="EMBL" id="MCS3676809.1"/>
    </source>
</evidence>
<dbReference type="GO" id="GO:0019441">
    <property type="term" value="P:L-tryptophan catabolic process to kynurenine"/>
    <property type="evidence" value="ECO:0007669"/>
    <property type="project" value="UniProtKB-UniRule"/>
</dbReference>
<dbReference type="Pfam" id="PF04199">
    <property type="entry name" value="Cyclase"/>
    <property type="match status" value="1"/>
</dbReference>
<evidence type="ECO:0000256" key="4">
    <source>
        <dbReference type="ARBA" id="ARBA00022801"/>
    </source>
</evidence>
<dbReference type="PANTHER" id="PTHR31118:SF32">
    <property type="entry name" value="KYNURENINE FORMAMIDASE"/>
    <property type="match status" value="1"/>
</dbReference>
<dbReference type="InterPro" id="IPR017484">
    <property type="entry name" value="Kynurenine_formamidase_bac"/>
</dbReference>
<feature type="binding site" evidence="9">
    <location>
        <position position="161"/>
    </location>
    <ligand>
        <name>Zn(2+)</name>
        <dbReference type="ChEBI" id="CHEBI:29105"/>
        <label>2</label>
    </ligand>
</feature>
<dbReference type="InterPro" id="IPR037175">
    <property type="entry name" value="KFase_sf"/>
</dbReference>
<proteinExistence type="inferred from homology"/>
<evidence type="ECO:0000256" key="6">
    <source>
        <dbReference type="ARBA" id="ARBA00023079"/>
    </source>
</evidence>
<dbReference type="InterPro" id="IPR007325">
    <property type="entry name" value="KFase/CYL"/>
</dbReference>
<protein>
    <recommendedName>
        <fullName evidence="9">Kynurenine formamidase</fullName>
        <shortName evidence="9">KFA</shortName>
        <shortName evidence="9">KFase</shortName>
        <ecNumber evidence="9">3.5.1.9</ecNumber>
    </recommendedName>
    <alternativeName>
        <fullName evidence="9">Arylformamidase</fullName>
    </alternativeName>
    <alternativeName>
        <fullName evidence="9">N-formylkynurenine formamidase</fullName>
        <shortName evidence="9">FKF</shortName>
    </alternativeName>
</protein>
<evidence type="ECO:0000256" key="2">
    <source>
        <dbReference type="ARBA" id="ARBA00011738"/>
    </source>
</evidence>
<dbReference type="FunFam" id="3.50.30.50:FF:000001">
    <property type="entry name" value="Kynurenine formamidase"/>
    <property type="match status" value="1"/>
</dbReference>
<keyword evidence="4 9" id="KW-0378">Hydrolase</keyword>
<evidence type="ECO:0000256" key="9">
    <source>
        <dbReference type="HAMAP-Rule" id="MF_01969"/>
    </source>
</evidence>
<dbReference type="SUPFAM" id="SSF102198">
    <property type="entry name" value="Putative cyclase"/>
    <property type="match status" value="1"/>
</dbReference>
<dbReference type="GO" id="GO:0004328">
    <property type="term" value="F:formamidase activity"/>
    <property type="evidence" value="ECO:0007669"/>
    <property type="project" value="InterPro"/>
</dbReference>
<feature type="binding site" evidence="9">
    <location>
        <position position="52"/>
    </location>
    <ligand>
        <name>Zn(2+)</name>
        <dbReference type="ChEBI" id="CHEBI:29105"/>
        <label>1</label>
    </ligand>
</feature>
<keyword evidence="3 9" id="KW-0479">Metal-binding</keyword>
<dbReference type="GO" id="GO:0008270">
    <property type="term" value="F:zinc ion binding"/>
    <property type="evidence" value="ECO:0007669"/>
    <property type="project" value="UniProtKB-UniRule"/>
</dbReference>
<dbReference type="Proteomes" id="UP001155027">
    <property type="component" value="Unassembled WGS sequence"/>
</dbReference>
<dbReference type="PANTHER" id="PTHR31118">
    <property type="entry name" value="CYCLASE-LIKE PROTEIN 2"/>
    <property type="match status" value="1"/>
</dbReference>
<dbReference type="RefSeq" id="WP_259079495.1">
    <property type="nucleotide sequence ID" value="NZ_JANUAU010000002.1"/>
</dbReference>
<dbReference type="Gene3D" id="3.50.30.50">
    <property type="entry name" value="Putative cyclase"/>
    <property type="match status" value="1"/>
</dbReference>
<comment type="function">
    <text evidence="1 9">Catalyzes the hydrolysis of N-formyl-L-kynurenine to L-kynurenine, the second step in the kynurenine pathway of tryptophan degradation.</text>
</comment>
<accession>A0A9X2PXY0</accession>
<feature type="binding site" evidence="9">
    <location>
        <position position="54"/>
    </location>
    <ligand>
        <name>Zn(2+)</name>
        <dbReference type="ChEBI" id="CHEBI:29105"/>
        <label>2</label>
    </ligand>
</feature>
<feature type="binding site" evidence="9">
    <location>
        <position position="54"/>
    </location>
    <ligand>
        <name>Zn(2+)</name>
        <dbReference type="ChEBI" id="CHEBI:29105"/>
        <label>1</label>
    </ligand>
</feature>
<reference evidence="10" key="1">
    <citation type="submission" date="2022-08" db="EMBL/GenBank/DDBJ databases">
        <title>Genomic Encyclopedia of Type Strains, Phase V (KMG-V): Genome sequencing to study the core and pangenomes of soil and plant-associated prokaryotes.</title>
        <authorList>
            <person name="Whitman W."/>
        </authorList>
    </citation>
    <scope>NUCLEOTIDE SEQUENCE</scope>
    <source>
        <strain evidence="10">0</strain>
    </source>
</reference>
<feature type="binding site" evidence="9">
    <location>
        <position position="17"/>
    </location>
    <ligand>
        <name>substrate</name>
    </ligand>
</feature>
<evidence type="ECO:0000256" key="5">
    <source>
        <dbReference type="ARBA" id="ARBA00022833"/>
    </source>
</evidence>
<feature type="binding site" evidence="9">
    <location>
        <position position="173"/>
    </location>
    <ligand>
        <name>Zn(2+)</name>
        <dbReference type="ChEBI" id="CHEBI:29105"/>
        <label>2</label>
    </ligand>
</feature>
<comment type="cofactor">
    <cofactor evidence="9">
        <name>Zn(2+)</name>
        <dbReference type="ChEBI" id="CHEBI:29105"/>
    </cofactor>
    <text evidence="9">Binds 2 zinc ions per subunit.</text>
</comment>
<organism evidence="10 11">
    <name type="scientific">Salinibacter ruber</name>
    <dbReference type="NCBI Taxonomy" id="146919"/>
    <lineage>
        <taxon>Bacteria</taxon>
        <taxon>Pseudomonadati</taxon>
        <taxon>Rhodothermota</taxon>
        <taxon>Rhodothermia</taxon>
        <taxon>Rhodothermales</taxon>
        <taxon>Salinibacteraceae</taxon>
        <taxon>Salinibacter</taxon>
    </lineage>
</organism>
<evidence type="ECO:0000256" key="8">
    <source>
        <dbReference type="ARBA" id="ARBA00060547"/>
    </source>
</evidence>
<sequence>MALIDISRSVSPATAVWPGDQEVQWTWTARRNEDESSVNLGSLRLSTHTGTHVDAPLHVKRQGQATDDLPLDSFIGPARVVDVNANAPSVRPEHIGQLDGPSAERVLFKTSSGVSPDDEWPDAVVPIHPDTIHVLADAGVSLVGTDAPSVDPLDSTDLPAHHALLDTGIVNLEGLVLTDVPPGRYELIALPLKIVGGDAAPVRAVLRDAPDP</sequence>
<name>A0A9X2PXY0_9BACT</name>
<comment type="catalytic activity">
    <reaction evidence="7 9">
        <text>N-formyl-L-kynurenine + H2O = L-kynurenine + formate + H(+)</text>
        <dbReference type="Rhea" id="RHEA:13009"/>
        <dbReference type="ChEBI" id="CHEBI:15377"/>
        <dbReference type="ChEBI" id="CHEBI:15378"/>
        <dbReference type="ChEBI" id="CHEBI:15740"/>
        <dbReference type="ChEBI" id="CHEBI:57959"/>
        <dbReference type="ChEBI" id="CHEBI:58629"/>
        <dbReference type="EC" id="3.5.1.9"/>
    </reaction>
</comment>
<keyword evidence="6 9" id="KW-0823">Tryptophan catabolism</keyword>
<evidence type="ECO:0000256" key="3">
    <source>
        <dbReference type="ARBA" id="ARBA00022723"/>
    </source>
</evidence>
<feature type="active site" description="Proton donor/acceptor" evidence="9">
    <location>
        <position position="58"/>
    </location>
</feature>
<dbReference type="GO" id="GO:0004061">
    <property type="term" value="F:arylformamidase activity"/>
    <property type="evidence" value="ECO:0007669"/>
    <property type="project" value="UniProtKB-UniRule"/>
</dbReference>